<keyword evidence="3" id="KW-0597">Phosphoprotein</keyword>
<keyword evidence="8" id="KW-0812">Transmembrane</keyword>
<keyword evidence="6 8" id="KW-0472">Membrane</keyword>
<evidence type="ECO:0000256" key="2">
    <source>
        <dbReference type="ARBA" id="ARBA00022475"/>
    </source>
</evidence>
<dbReference type="InterPro" id="IPR003594">
    <property type="entry name" value="HATPase_dom"/>
</dbReference>
<evidence type="ECO:0000256" key="3">
    <source>
        <dbReference type="ARBA" id="ARBA00022553"/>
    </source>
</evidence>
<dbReference type="PANTHER" id="PTHR34220:SF7">
    <property type="entry name" value="SENSOR HISTIDINE KINASE YPDA"/>
    <property type="match status" value="1"/>
</dbReference>
<sequence>MVRAAARNELQVAWPGKNGAQRKLNILNRESSYVYNETSKERRRGMRLAGTYMDLKIKHKLFLSFVVTILFTVLILSVVNYNVSALTIKENTLEQSKYTLNQISVNLENKARYVDEKIFAQYKDQMLYKYVREGADADSISFSNALLNFFNYLEPYVQSALIVDQRYNEHYISRDGQPNPKPDDRQRKSELEGELRELWGAARWAKGSKDTVYLERALYDIETTKYIGYLIVGVDAQYLADVYNQPSSRPMGDIIVLNSHKEPMLYKEDTEAGIARQLLAGELPSNMSGAFISSTVPSPNNEWILLNRIPVKDITGNLDSLRYWSVLTFAAAVIAASVLALLISSHISGNVKLLLSSIRSVSKGDFEVRIRPRGKDEVGLLAEEFNRMSEKIRELMEQVKEEQTLKQQAEYRMLEFQYNALQAQMNPHFLYNTLESINSLAKISGNKEISKLVIALGNLLRESIRKKSKFVTLEEELEYVKNYLSIYKIIYEDRLEVRYECDLQERDTTIPNFILQPIVENCIVHGIEKQTGNGLIHIRIYAQDAYCCIEIEDNGVGMTEDQVEALRRLEDHGSLQHTKHTRVGIRSVAERLMLIYGTNCRFEIQSVVQQGTTVRLTLPLHAKVS</sequence>
<dbReference type="GO" id="GO:0000155">
    <property type="term" value="F:phosphorelay sensor kinase activity"/>
    <property type="evidence" value="ECO:0007669"/>
    <property type="project" value="InterPro"/>
</dbReference>
<protein>
    <submittedName>
        <fullName evidence="10">Sensor histidine kinase</fullName>
    </submittedName>
</protein>
<dbReference type="SMART" id="SM00304">
    <property type="entry name" value="HAMP"/>
    <property type="match status" value="1"/>
</dbReference>
<dbReference type="InterPro" id="IPR003660">
    <property type="entry name" value="HAMP_dom"/>
</dbReference>
<evidence type="ECO:0000256" key="5">
    <source>
        <dbReference type="ARBA" id="ARBA00022777"/>
    </source>
</evidence>
<evidence type="ECO:0000256" key="4">
    <source>
        <dbReference type="ARBA" id="ARBA00022679"/>
    </source>
</evidence>
<comment type="caution">
    <text evidence="10">The sequence shown here is derived from an EMBL/GenBank/DDBJ whole genome shotgun (WGS) entry which is preliminary data.</text>
</comment>
<dbReference type="PROSITE" id="PS50885">
    <property type="entry name" value="HAMP"/>
    <property type="match status" value="1"/>
</dbReference>
<evidence type="ECO:0000313" key="10">
    <source>
        <dbReference type="EMBL" id="TBL81065.1"/>
    </source>
</evidence>
<dbReference type="InterPro" id="IPR036890">
    <property type="entry name" value="HATPase_C_sf"/>
</dbReference>
<dbReference type="GO" id="GO:0005886">
    <property type="term" value="C:plasma membrane"/>
    <property type="evidence" value="ECO:0007669"/>
    <property type="project" value="UniProtKB-SubCell"/>
</dbReference>
<dbReference type="SMART" id="SM00387">
    <property type="entry name" value="HATPase_c"/>
    <property type="match status" value="1"/>
</dbReference>
<feature type="domain" description="HAMP" evidence="9">
    <location>
        <begin position="345"/>
        <end position="397"/>
    </location>
</feature>
<dbReference type="Gene3D" id="3.30.565.10">
    <property type="entry name" value="Histidine kinase-like ATPase, C-terminal domain"/>
    <property type="match status" value="1"/>
</dbReference>
<feature type="transmembrane region" description="Helical" evidence="8">
    <location>
        <begin position="61"/>
        <end position="81"/>
    </location>
</feature>
<dbReference type="EMBL" id="SIRE01000003">
    <property type="protein sequence ID" value="TBL81065.1"/>
    <property type="molecule type" value="Genomic_DNA"/>
</dbReference>
<dbReference type="Proteomes" id="UP000293142">
    <property type="component" value="Unassembled WGS sequence"/>
</dbReference>
<name>A0A4Q9DXG2_9BACL</name>
<reference evidence="10 11" key="1">
    <citation type="submission" date="2019-02" db="EMBL/GenBank/DDBJ databases">
        <title>Paenibacillus sp. nov., isolated from surface-sterilized tissue of Thalictrum simplex L.</title>
        <authorList>
            <person name="Tuo L."/>
        </authorList>
    </citation>
    <scope>NUCLEOTIDE SEQUENCE [LARGE SCALE GENOMIC DNA]</scope>
    <source>
        <strain evidence="10 11">N2SHLJ1</strain>
    </source>
</reference>
<dbReference type="Gene3D" id="6.10.340.10">
    <property type="match status" value="1"/>
</dbReference>
<feature type="coiled-coil region" evidence="7">
    <location>
        <begin position="378"/>
        <end position="412"/>
    </location>
</feature>
<organism evidence="10 11">
    <name type="scientific">Paenibacillus thalictri</name>
    <dbReference type="NCBI Taxonomy" id="2527873"/>
    <lineage>
        <taxon>Bacteria</taxon>
        <taxon>Bacillati</taxon>
        <taxon>Bacillota</taxon>
        <taxon>Bacilli</taxon>
        <taxon>Bacillales</taxon>
        <taxon>Paenibacillaceae</taxon>
        <taxon>Paenibacillus</taxon>
    </lineage>
</organism>
<dbReference type="AlphaFoldDB" id="A0A4Q9DXG2"/>
<dbReference type="InterPro" id="IPR050640">
    <property type="entry name" value="Bact_2-comp_sensor_kinase"/>
</dbReference>
<dbReference type="OrthoDB" id="9809348at2"/>
<evidence type="ECO:0000256" key="8">
    <source>
        <dbReference type="SAM" id="Phobius"/>
    </source>
</evidence>
<gene>
    <name evidence="10" type="ORF">EYB31_02940</name>
</gene>
<dbReference type="Pfam" id="PF06580">
    <property type="entry name" value="His_kinase"/>
    <property type="match status" value="1"/>
</dbReference>
<dbReference type="Pfam" id="PF00672">
    <property type="entry name" value="HAMP"/>
    <property type="match status" value="1"/>
</dbReference>
<dbReference type="InterPro" id="IPR010559">
    <property type="entry name" value="Sig_transdc_His_kin_internal"/>
</dbReference>
<dbReference type="SUPFAM" id="SSF158472">
    <property type="entry name" value="HAMP domain-like"/>
    <property type="match status" value="1"/>
</dbReference>
<evidence type="ECO:0000313" key="11">
    <source>
        <dbReference type="Proteomes" id="UP000293142"/>
    </source>
</evidence>
<evidence type="ECO:0000259" key="9">
    <source>
        <dbReference type="PROSITE" id="PS50885"/>
    </source>
</evidence>
<keyword evidence="5 10" id="KW-0418">Kinase</keyword>
<keyword evidence="2" id="KW-1003">Cell membrane</keyword>
<keyword evidence="4" id="KW-0808">Transferase</keyword>
<comment type="subcellular location">
    <subcellularLocation>
        <location evidence="1">Cell membrane</location>
        <topology evidence="1">Multi-pass membrane protein</topology>
    </subcellularLocation>
</comment>
<dbReference type="PANTHER" id="PTHR34220">
    <property type="entry name" value="SENSOR HISTIDINE KINASE YPDA"/>
    <property type="match status" value="1"/>
</dbReference>
<dbReference type="CDD" id="cd06225">
    <property type="entry name" value="HAMP"/>
    <property type="match status" value="1"/>
</dbReference>
<proteinExistence type="predicted"/>
<evidence type="ECO:0000256" key="6">
    <source>
        <dbReference type="ARBA" id="ARBA00023136"/>
    </source>
</evidence>
<keyword evidence="11" id="KW-1185">Reference proteome</keyword>
<dbReference type="SUPFAM" id="SSF55874">
    <property type="entry name" value="ATPase domain of HSP90 chaperone/DNA topoisomerase II/histidine kinase"/>
    <property type="match status" value="1"/>
</dbReference>
<keyword evidence="8" id="KW-1133">Transmembrane helix</keyword>
<keyword evidence="7" id="KW-0175">Coiled coil</keyword>
<evidence type="ECO:0000256" key="7">
    <source>
        <dbReference type="SAM" id="Coils"/>
    </source>
</evidence>
<dbReference type="Pfam" id="PF02518">
    <property type="entry name" value="HATPase_c"/>
    <property type="match status" value="1"/>
</dbReference>
<accession>A0A4Q9DXG2</accession>
<evidence type="ECO:0000256" key="1">
    <source>
        <dbReference type="ARBA" id="ARBA00004651"/>
    </source>
</evidence>